<accession>A0ABR4CQT0</accession>
<evidence type="ECO:0000313" key="5">
    <source>
        <dbReference type="Proteomes" id="UP001595075"/>
    </source>
</evidence>
<keyword evidence="1" id="KW-0479">Metal-binding</keyword>
<evidence type="ECO:0000256" key="1">
    <source>
        <dbReference type="PROSITE-ProRule" id="PRU00723"/>
    </source>
</evidence>
<feature type="region of interest" description="Disordered" evidence="2">
    <location>
        <begin position="357"/>
        <end position="381"/>
    </location>
</feature>
<feature type="region of interest" description="Disordered" evidence="2">
    <location>
        <begin position="420"/>
        <end position="441"/>
    </location>
</feature>
<proteinExistence type="predicted"/>
<name>A0ABR4CQT0_9HELO</name>
<sequence>MSDQDLTLATVPADGSPSPGTSHTPDLSHDLDTEMTCPLTLLDSNSNTSRTSTPDKMNNFNTARDRNSRMNPNQGQFGGNNMGSGPVPGNGNWRQNVPPTVPGVLYQPPVQYNPTMPMMGGPPPHRATSILASPSVPLSTVFPGAVFPSQDQLNTAFGYAIRRGENSFTRLVPADEYPINGVPPYQGPQGLIILPATVQPVPTANMPERMVPLDVVQNLPSINAAPLPPARGLAAPVGFDNTQKIQLTDQQQRIDSIVNQSSASTMMVPANVHPSSSSITPVRRREKKYCDKWIHEGTCAFTQLGCKYLHDMPMDRATQLTIGLNHGLPGWFKREKEIRLRPDGTEEVVGALQSPFGQNRIQGPWRRDENRAPPPQFGTNNYAAAQTSRANQAPPQMGGNMQDMSTRGYGENVNRNFGPIAPPNFANSNPYAPLKHETRNR</sequence>
<feature type="region of interest" description="Disordered" evidence="2">
    <location>
        <begin position="1"/>
        <end position="80"/>
    </location>
</feature>
<evidence type="ECO:0000256" key="2">
    <source>
        <dbReference type="SAM" id="MobiDB-lite"/>
    </source>
</evidence>
<feature type="domain" description="C3H1-type" evidence="3">
    <location>
        <begin position="284"/>
        <end position="313"/>
    </location>
</feature>
<gene>
    <name evidence="4" type="ORF">VTL71DRAFT_12801</name>
</gene>
<comment type="caution">
    <text evidence="4">The sequence shown here is derived from an EMBL/GenBank/DDBJ whole genome shotgun (WGS) entry which is preliminary data.</text>
</comment>
<keyword evidence="1" id="KW-0862">Zinc</keyword>
<evidence type="ECO:0000259" key="3">
    <source>
        <dbReference type="PROSITE" id="PS50103"/>
    </source>
</evidence>
<feature type="compositionally biased region" description="Polar residues" evidence="2">
    <location>
        <begin position="42"/>
        <end position="62"/>
    </location>
</feature>
<dbReference type="PROSITE" id="PS50103">
    <property type="entry name" value="ZF_C3H1"/>
    <property type="match status" value="1"/>
</dbReference>
<feature type="zinc finger region" description="C3H1-type" evidence="1">
    <location>
        <begin position="284"/>
        <end position="313"/>
    </location>
</feature>
<evidence type="ECO:0000313" key="4">
    <source>
        <dbReference type="EMBL" id="KAL2071566.1"/>
    </source>
</evidence>
<dbReference type="InterPro" id="IPR000571">
    <property type="entry name" value="Znf_CCCH"/>
</dbReference>
<organism evidence="4 5">
    <name type="scientific">Oculimacula yallundae</name>
    <dbReference type="NCBI Taxonomy" id="86028"/>
    <lineage>
        <taxon>Eukaryota</taxon>
        <taxon>Fungi</taxon>
        <taxon>Dikarya</taxon>
        <taxon>Ascomycota</taxon>
        <taxon>Pezizomycotina</taxon>
        <taxon>Leotiomycetes</taxon>
        <taxon>Helotiales</taxon>
        <taxon>Ploettnerulaceae</taxon>
        <taxon>Oculimacula</taxon>
    </lineage>
</organism>
<dbReference type="EMBL" id="JAZHXI010000005">
    <property type="protein sequence ID" value="KAL2071566.1"/>
    <property type="molecule type" value="Genomic_DNA"/>
</dbReference>
<keyword evidence="5" id="KW-1185">Reference proteome</keyword>
<keyword evidence="1" id="KW-0863">Zinc-finger</keyword>
<protein>
    <recommendedName>
        <fullName evidence="3">C3H1-type domain-containing protein</fullName>
    </recommendedName>
</protein>
<dbReference type="Proteomes" id="UP001595075">
    <property type="component" value="Unassembled WGS sequence"/>
</dbReference>
<reference evidence="4 5" key="1">
    <citation type="journal article" date="2024" name="Commun. Biol.">
        <title>Comparative genomic analysis of thermophilic fungi reveals convergent evolutionary adaptations and gene losses.</title>
        <authorList>
            <person name="Steindorff A.S."/>
            <person name="Aguilar-Pontes M.V."/>
            <person name="Robinson A.J."/>
            <person name="Andreopoulos B."/>
            <person name="LaButti K."/>
            <person name="Kuo A."/>
            <person name="Mondo S."/>
            <person name="Riley R."/>
            <person name="Otillar R."/>
            <person name="Haridas S."/>
            <person name="Lipzen A."/>
            <person name="Grimwood J."/>
            <person name="Schmutz J."/>
            <person name="Clum A."/>
            <person name="Reid I.D."/>
            <person name="Moisan M.C."/>
            <person name="Butler G."/>
            <person name="Nguyen T.T.M."/>
            <person name="Dewar K."/>
            <person name="Conant G."/>
            <person name="Drula E."/>
            <person name="Henrissat B."/>
            <person name="Hansel C."/>
            <person name="Singer S."/>
            <person name="Hutchinson M.I."/>
            <person name="de Vries R.P."/>
            <person name="Natvig D.O."/>
            <person name="Powell A.J."/>
            <person name="Tsang A."/>
            <person name="Grigoriev I.V."/>
        </authorList>
    </citation>
    <scope>NUCLEOTIDE SEQUENCE [LARGE SCALE GENOMIC DNA]</scope>
    <source>
        <strain evidence="4 5">CBS 494.80</strain>
    </source>
</reference>